<feature type="domain" description="TIR" evidence="9">
    <location>
        <begin position="730"/>
        <end position="886"/>
    </location>
</feature>
<dbReference type="Gene3D" id="3.40.50.10140">
    <property type="entry name" value="Toll/interleukin-1 receptor homology (TIR) domain"/>
    <property type="match status" value="2"/>
</dbReference>
<dbReference type="InterPro" id="IPR000157">
    <property type="entry name" value="TIR_dom"/>
</dbReference>
<dbReference type="Gene3D" id="1.25.40.20">
    <property type="entry name" value="Ankyrin repeat-containing domain"/>
    <property type="match status" value="2"/>
</dbReference>
<dbReference type="Pfam" id="PF12796">
    <property type="entry name" value="Ank_2"/>
    <property type="match status" value="2"/>
</dbReference>
<dbReference type="Proteomes" id="UP001158986">
    <property type="component" value="Unassembled WGS sequence"/>
</dbReference>
<feature type="repeat" description="ANK" evidence="7">
    <location>
        <begin position="366"/>
        <end position="398"/>
    </location>
</feature>
<dbReference type="PROSITE" id="PS50216">
    <property type="entry name" value="DHHC"/>
    <property type="match status" value="1"/>
</dbReference>
<comment type="caution">
    <text evidence="10">The sequence shown here is derived from an EMBL/GenBank/DDBJ whole genome shotgun (WGS) entry which is preliminary data.</text>
</comment>
<protein>
    <recommendedName>
        <fullName evidence="9">TIR domain-containing protein</fullName>
    </recommendedName>
</protein>
<feature type="transmembrane region" description="Helical" evidence="8">
    <location>
        <begin position="1300"/>
        <end position="1322"/>
    </location>
</feature>
<dbReference type="PROSITE" id="PS50297">
    <property type="entry name" value="ANK_REP_REGION"/>
    <property type="match status" value="6"/>
</dbReference>
<feature type="transmembrane region" description="Helical" evidence="8">
    <location>
        <begin position="1334"/>
        <end position="1358"/>
    </location>
</feature>
<feature type="repeat" description="ANK" evidence="7">
    <location>
        <begin position="574"/>
        <end position="606"/>
    </location>
</feature>
<keyword evidence="2 8" id="KW-0812">Transmembrane</keyword>
<feature type="transmembrane region" description="Helical" evidence="8">
    <location>
        <begin position="165"/>
        <end position="192"/>
    </location>
</feature>
<feature type="repeat" description="ANK" evidence="7">
    <location>
        <begin position="675"/>
        <end position="707"/>
    </location>
</feature>
<comment type="subcellular location">
    <subcellularLocation>
        <location evidence="1">Membrane</location>
        <topology evidence="1">Multi-pass membrane protein</topology>
    </subcellularLocation>
</comment>
<dbReference type="PROSITE" id="PS50104">
    <property type="entry name" value="TIR"/>
    <property type="match status" value="1"/>
</dbReference>
<feature type="transmembrane region" description="Helical" evidence="8">
    <location>
        <begin position="1181"/>
        <end position="1200"/>
    </location>
</feature>
<keyword evidence="11" id="KW-1185">Reference proteome</keyword>
<feature type="repeat" description="ANK" evidence="7">
    <location>
        <begin position="436"/>
        <end position="468"/>
    </location>
</feature>
<dbReference type="PROSITE" id="PS50088">
    <property type="entry name" value="ANK_REPEAT"/>
    <property type="match status" value="6"/>
</dbReference>
<dbReference type="SUPFAM" id="SSF48403">
    <property type="entry name" value="Ankyrin repeat"/>
    <property type="match status" value="1"/>
</dbReference>
<sequence length="1432" mass="161823">MTKPIDYYYALSEQQDTVNGHGSEQVNRQSTQDRSLIVSITLTDKEYEQEPTPVPSSSKDEVRMEISTMEEDEVIKRPRGKTKTLPRTFLGSGYGCNSYFTWRLRMSTVFVALLSITGIATFWASKHIGSGGLYVQDVSYALAFQRTKTTACLTATDYCGACDTILVYAMLVYHVAPLLVIIGLPASGFRIFEPFRRHRGGSGRQKIQRSVFFQFCEILSVVVLIFSLLVILYFVYALFEGNNFYCNSGRAIVYVALAVVTFFANFVVLTYFARFREHLSMQLGAFKETDQTGGIRSRLKRRHSKFKSERTRIINDLRKHLHKETSLCNVTKMETLLKCAKEHLGTDFAHEMYRDAKLVFKLFGRSKKNPMHVAAYLGNVQALQMLLDAGLCVDSYDKVSRVRFTTGDLFWTFAQIFVSKPLTCEDEMAASIFRTTLVTPLFCAVSTGQIQAVQWLLDHGANVNLKCKSSYWSDRIPPLFVADNPDIVTLLLEAGANHLDVPDPGHMNTLTVLQMAYMRGNFPVAHELEEWGADVALTPLHEAAAKDSIVNIKKLLKTGADPNCVGEYGYTGMHRRTPLHWAAINGAVKAVEILLRAGSDPNFQDIFGRSPLHWAARVNKFEVVRLLLSKGADVNLRDYCDRTPLLCAASSKNVSVDLFECLVQHGADIDDRLPNGDTGLHIAMKCEQKGTALALLDAGADVMKTNRDGYRPVDCTTSTQLQFEIKQAAGDRDVMISYTHSHSEFALKIRDSLEHANITSWLDLMSPTGIGGGSVWREEIARGIKNAEVIICLYTEDYPTSEWCLKELALAKQLQKPIIAVSTEGAAVTDEMQVYIYTRQMVPFESAIKRINNTNKRKVVYEYDEERYATQFCLLLDGVRDEIEKHREAITVGGSNRQLVNGTSVVSFGENVTDWDPATLDNIKFAFVSHGDHHHAFVKRLHDRLQDNHVRCLMDGTQLYADMIERIHAAKEAILKCEVFIVILSRKTVNSELVKDQLAFAEDKGKLILPIMLNDMEIPLDKHYTLSRLEILHFTPELGFNSSFMQLLSRVRDKLSIVNTSFDAPRGATRPTFRSVARMTAMGHMLQSRLYSYTRSTVLTYNVILETYQDIFLTVFTSVTKVKNRVKGMARNRNSGNPVWAATMRKWYARAWWIGIHVYGYVVLGLKGVLSPKALPISQSVLYLVIAVTTIGCYVMLQCLSPGQLDKRLSLAPVATPLSIDLGSPLQVPPEDGVDTVLLTNRTENEHSRKSADLHFCNECHVFQPLRTKHCKECARCTRQYDHHCDCVGTCVGENNRRLFVLYLFLQILEGIVTLEVTSSVISEGDDINDWFKINALYIVLWFITMCVLLIVVPLFCYQVFLISTNLTSWEHARRSSITYLQNLPDRRSPFDRGIIQNWWVFILNGDRNKWVHEENVAKPMTLHHDDASTLV</sequence>
<dbReference type="Pfam" id="PF00023">
    <property type="entry name" value="Ank"/>
    <property type="match status" value="1"/>
</dbReference>
<dbReference type="PRINTS" id="PR01415">
    <property type="entry name" value="ANKYRIN"/>
</dbReference>
<evidence type="ECO:0000256" key="4">
    <source>
        <dbReference type="ARBA" id="ARBA00022989"/>
    </source>
</evidence>
<dbReference type="InterPro" id="IPR002110">
    <property type="entry name" value="Ankyrin_rpt"/>
</dbReference>
<dbReference type="EMBL" id="CAKLCB010000051">
    <property type="protein sequence ID" value="CAH0514085.1"/>
    <property type="molecule type" value="Genomic_DNA"/>
</dbReference>
<gene>
    <name evidence="10" type="ORF">PBS001_LOCUS861</name>
</gene>
<evidence type="ECO:0000256" key="3">
    <source>
        <dbReference type="ARBA" id="ARBA00022737"/>
    </source>
</evidence>
<dbReference type="SUPFAM" id="SSF52200">
    <property type="entry name" value="Toll/Interleukin receptor TIR domain"/>
    <property type="match status" value="2"/>
</dbReference>
<evidence type="ECO:0000256" key="7">
    <source>
        <dbReference type="PROSITE-ProRule" id="PRU00023"/>
    </source>
</evidence>
<proteinExistence type="predicted"/>
<feature type="transmembrane region" description="Helical" evidence="8">
    <location>
        <begin position="251"/>
        <end position="273"/>
    </location>
</feature>
<keyword evidence="6 8" id="KW-0472">Membrane</keyword>
<feature type="transmembrane region" description="Helical" evidence="8">
    <location>
        <begin position="1151"/>
        <end position="1169"/>
    </location>
</feature>
<reference evidence="10 11" key="1">
    <citation type="submission" date="2021-11" db="EMBL/GenBank/DDBJ databases">
        <authorList>
            <person name="Islam A."/>
            <person name="Islam S."/>
            <person name="Flora M.S."/>
            <person name="Rahman M."/>
            <person name="Ziaur R.M."/>
            <person name="Epstein J.H."/>
            <person name="Hassan M."/>
            <person name="Klassen M."/>
            <person name="Woodard K."/>
            <person name="Webb A."/>
            <person name="Webby R.J."/>
            <person name="El Zowalaty M.E."/>
        </authorList>
    </citation>
    <scope>NUCLEOTIDE SEQUENCE [LARGE SCALE GENOMIC DNA]</scope>
    <source>
        <strain evidence="10">Pbs1</strain>
    </source>
</reference>
<feature type="repeat" description="ANK" evidence="7">
    <location>
        <begin position="607"/>
        <end position="639"/>
    </location>
</feature>
<dbReference type="Pfam" id="PF01529">
    <property type="entry name" value="DHHC"/>
    <property type="match status" value="1"/>
</dbReference>
<feature type="repeat" description="ANK" evidence="7">
    <location>
        <begin position="535"/>
        <end position="567"/>
    </location>
</feature>
<keyword evidence="5 7" id="KW-0040">ANK repeat</keyword>
<dbReference type="PANTHER" id="PTHR24171">
    <property type="entry name" value="ANKYRIN REPEAT DOMAIN-CONTAINING PROTEIN 39-RELATED"/>
    <property type="match status" value="1"/>
</dbReference>
<feature type="transmembrane region" description="Helical" evidence="8">
    <location>
        <begin position="212"/>
        <end position="239"/>
    </location>
</feature>
<keyword evidence="4 8" id="KW-1133">Transmembrane helix</keyword>
<evidence type="ECO:0000313" key="10">
    <source>
        <dbReference type="EMBL" id="CAH0514085.1"/>
    </source>
</evidence>
<dbReference type="InterPro" id="IPR036770">
    <property type="entry name" value="Ankyrin_rpt-contain_sf"/>
</dbReference>
<evidence type="ECO:0000256" key="8">
    <source>
        <dbReference type="SAM" id="Phobius"/>
    </source>
</evidence>
<organism evidence="10 11">
    <name type="scientific">Peronospora belbahrii</name>
    <dbReference type="NCBI Taxonomy" id="622444"/>
    <lineage>
        <taxon>Eukaryota</taxon>
        <taxon>Sar</taxon>
        <taxon>Stramenopiles</taxon>
        <taxon>Oomycota</taxon>
        <taxon>Peronosporomycetes</taxon>
        <taxon>Peronosporales</taxon>
        <taxon>Peronosporaceae</taxon>
        <taxon>Peronospora</taxon>
    </lineage>
</organism>
<name>A0ABN8CLV9_9STRA</name>
<evidence type="ECO:0000256" key="2">
    <source>
        <dbReference type="ARBA" id="ARBA00022692"/>
    </source>
</evidence>
<dbReference type="InterPro" id="IPR035897">
    <property type="entry name" value="Toll_tir_struct_dom_sf"/>
</dbReference>
<dbReference type="PANTHER" id="PTHR24171:SF8">
    <property type="entry name" value="BRCA1-ASSOCIATED RING DOMAIN PROTEIN 1"/>
    <property type="match status" value="1"/>
</dbReference>
<evidence type="ECO:0000256" key="6">
    <source>
        <dbReference type="ARBA" id="ARBA00023136"/>
    </source>
</evidence>
<keyword evidence="3" id="KW-0677">Repeat</keyword>
<dbReference type="Pfam" id="PF13676">
    <property type="entry name" value="TIR_2"/>
    <property type="match status" value="2"/>
</dbReference>
<evidence type="ECO:0000256" key="5">
    <source>
        <dbReference type="ARBA" id="ARBA00023043"/>
    </source>
</evidence>
<evidence type="ECO:0000256" key="1">
    <source>
        <dbReference type="ARBA" id="ARBA00004141"/>
    </source>
</evidence>
<evidence type="ECO:0000313" key="11">
    <source>
        <dbReference type="Proteomes" id="UP001158986"/>
    </source>
</evidence>
<dbReference type="InterPro" id="IPR001594">
    <property type="entry name" value="Palmitoyltrfase_DHHC"/>
</dbReference>
<evidence type="ECO:0000259" key="9">
    <source>
        <dbReference type="PROSITE" id="PS50104"/>
    </source>
</evidence>
<accession>A0ABN8CLV9</accession>
<dbReference type="SMART" id="SM00248">
    <property type="entry name" value="ANK"/>
    <property type="match status" value="8"/>
</dbReference>